<dbReference type="PANTHER" id="PTHR12778">
    <property type="entry name" value="SOLUTE CARRIER FAMILY 33 ACETYL-COA TRANSPORTER -RELATED"/>
    <property type="match status" value="1"/>
</dbReference>
<dbReference type="GO" id="GO:0016020">
    <property type="term" value="C:membrane"/>
    <property type="evidence" value="ECO:0007669"/>
    <property type="project" value="UniProtKB-SubCell"/>
</dbReference>
<dbReference type="InterPro" id="IPR004752">
    <property type="entry name" value="AmpG_permease/AT-1"/>
</dbReference>
<evidence type="ECO:0000313" key="8">
    <source>
        <dbReference type="EMBL" id="KEA63234.1"/>
    </source>
</evidence>
<dbReference type="Proteomes" id="UP000028252">
    <property type="component" value="Unassembled WGS sequence"/>
</dbReference>
<evidence type="ECO:0000256" key="1">
    <source>
        <dbReference type="ARBA" id="ARBA00004141"/>
    </source>
</evidence>
<dbReference type="RefSeq" id="WP_156042921.1">
    <property type="nucleotide sequence ID" value="NZ_JMQN01000040.1"/>
</dbReference>
<dbReference type="InterPro" id="IPR024989">
    <property type="entry name" value="MFS_assoc_dom"/>
</dbReference>
<protein>
    <submittedName>
        <fullName evidence="8">AmpG permease</fullName>
    </submittedName>
</protein>
<gene>
    <name evidence="8" type="ORF">ADIMK_2758</name>
</gene>
<dbReference type="NCBIfam" id="TIGR00901">
    <property type="entry name" value="2A0125"/>
    <property type="match status" value="1"/>
</dbReference>
<comment type="subcellular location">
    <subcellularLocation>
        <location evidence="1">Membrane</location>
        <topology evidence="1">Multi-pass membrane protein</topology>
    </subcellularLocation>
</comment>
<sequence>MPIRVSRSWINALGIYLRPRPITLLFLGFSSGLPLLLVFSSLSFWLREAGIERSSIGFISWVALAYAFKWVWAPLVDRLSLPLLGGWLGRRRSWMLLAQIGVAAGLLALAANDPAQNLHFSVLMAVLVAFCSATQDITVDAYRIESGDERMQAAMAATYMVGYRLAMITSTAGVLAIAALIDTSEATYEHAPWMLAYTVMALLMIPGILTTLLSPEPPAPPRDEMNAQLAQIESWSQRNAHLPERLARIAGWFYIALICPFADFIRRYRWQAVLILALIGSYRIADIVMGVIANVFYVDLGFTKAEIAAVTKVFGVIMTLIGALAGGVLVERFGVMKILFAGALMAAATNLLFALMALSGPQVELLISVVSLDNFSAGIATAAFVAYLSALTNIQYSATQYALFSSVMLLLPKFLGGFSGVAVDSIGYPMFFTGTAVLGVPVLILIVIAARTTHIHHSSTAKDTALQDNKL</sequence>
<keyword evidence="4 6" id="KW-1133">Transmembrane helix</keyword>
<dbReference type="eggNOG" id="COG2211">
    <property type="taxonomic scope" value="Bacteria"/>
</dbReference>
<evidence type="ECO:0000313" key="9">
    <source>
        <dbReference type="Proteomes" id="UP000028252"/>
    </source>
</evidence>
<dbReference type="PATRIC" id="fig|1232683.4.peg.2712"/>
<evidence type="ECO:0000259" key="7">
    <source>
        <dbReference type="PROSITE" id="PS50850"/>
    </source>
</evidence>
<feature type="transmembrane region" description="Helical" evidence="6">
    <location>
        <begin position="246"/>
        <end position="265"/>
    </location>
</feature>
<keyword evidence="9" id="KW-1185">Reference proteome</keyword>
<dbReference type="GO" id="GO:0022857">
    <property type="term" value="F:transmembrane transporter activity"/>
    <property type="evidence" value="ECO:0007669"/>
    <property type="project" value="InterPro"/>
</dbReference>
<evidence type="ECO:0000256" key="6">
    <source>
        <dbReference type="SAM" id="Phobius"/>
    </source>
</evidence>
<feature type="transmembrane region" description="Helical" evidence="6">
    <location>
        <begin position="272"/>
        <end position="297"/>
    </location>
</feature>
<feature type="transmembrane region" description="Helical" evidence="6">
    <location>
        <begin position="157"/>
        <end position="181"/>
    </location>
</feature>
<evidence type="ECO:0000256" key="4">
    <source>
        <dbReference type="ARBA" id="ARBA00022989"/>
    </source>
</evidence>
<comment type="caution">
    <text evidence="8">The sequence shown here is derived from an EMBL/GenBank/DDBJ whole genome shotgun (WGS) entry which is preliminary data.</text>
</comment>
<evidence type="ECO:0000256" key="3">
    <source>
        <dbReference type="ARBA" id="ARBA00022692"/>
    </source>
</evidence>
<dbReference type="Pfam" id="PF12832">
    <property type="entry name" value="MFS_1_like"/>
    <property type="match status" value="1"/>
</dbReference>
<evidence type="ECO:0000256" key="2">
    <source>
        <dbReference type="ARBA" id="ARBA00022448"/>
    </source>
</evidence>
<evidence type="ECO:0000256" key="5">
    <source>
        <dbReference type="ARBA" id="ARBA00023136"/>
    </source>
</evidence>
<keyword evidence="3 6" id="KW-0812">Transmembrane</keyword>
<dbReference type="EMBL" id="JMQN01000040">
    <property type="protein sequence ID" value="KEA63234.1"/>
    <property type="molecule type" value="Genomic_DNA"/>
</dbReference>
<organism evidence="8 9">
    <name type="scientific">Marinobacterium lacunae</name>
    <dbReference type="NCBI Taxonomy" id="1232683"/>
    <lineage>
        <taxon>Bacteria</taxon>
        <taxon>Pseudomonadati</taxon>
        <taxon>Pseudomonadota</taxon>
        <taxon>Gammaproteobacteria</taxon>
        <taxon>Oceanospirillales</taxon>
        <taxon>Oceanospirillaceae</taxon>
        <taxon>Marinobacterium</taxon>
    </lineage>
</organism>
<dbReference type="PROSITE" id="PS50850">
    <property type="entry name" value="MFS"/>
    <property type="match status" value="1"/>
</dbReference>
<proteinExistence type="predicted"/>
<feature type="transmembrane region" description="Helical" evidence="6">
    <location>
        <begin position="22"/>
        <end position="44"/>
    </location>
</feature>
<feature type="transmembrane region" description="Helical" evidence="6">
    <location>
        <begin position="93"/>
        <end position="111"/>
    </location>
</feature>
<name>A0A081FXH9_9GAMM</name>
<feature type="transmembrane region" description="Helical" evidence="6">
    <location>
        <begin position="401"/>
        <end position="422"/>
    </location>
</feature>
<feature type="transmembrane region" description="Helical" evidence="6">
    <location>
        <begin position="428"/>
        <end position="450"/>
    </location>
</feature>
<dbReference type="OrthoDB" id="9787815at2"/>
<dbReference type="STRING" id="1232683.ADIMK_2758"/>
<feature type="transmembrane region" description="Helical" evidence="6">
    <location>
        <begin position="365"/>
        <end position="389"/>
    </location>
</feature>
<keyword evidence="2" id="KW-0813">Transport</keyword>
<feature type="transmembrane region" description="Helical" evidence="6">
    <location>
        <begin position="56"/>
        <end position="73"/>
    </location>
</feature>
<feature type="transmembrane region" description="Helical" evidence="6">
    <location>
        <begin position="309"/>
        <end position="331"/>
    </location>
</feature>
<feature type="transmembrane region" description="Helical" evidence="6">
    <location>
        <begin position="338"/>
        <end position="359"/>
    </location>
</feature>
<feature type="transmembrane region" description="Helical" evidence="6">
    <location>
        <begin position="118"/>
        <end position="137"/>
    </location>
</feature>
<accession>A0A081FXH9</accession>
<dbReference type="InterPro" id="IPR020846">
    <property type="entry name" value="MFS_dom"/>
</dbReference>
<reference evidence="8 9" key="1">
    <citation type="submission" date="2014-04" db="EMBL/GenBank/DDBJ databases">
        <title>Marinobacterium kochiensis sp. nov., isolated from sediment sample collected from Kochi backwaters in Kerala, India.</title>
        <authorList>
            <person name="Singh A."/>
            <person name="Pinnaka A.K."/>
        </authorList>
    </citation>
    <scope>NUCLEOTIDE SEQUENCE [LARGE SCALE GENOMIC DNA]</scope>
    <source>
        <strain evidence="8 9">AK27</strain>
    </source>
</reference>
<dbReference type="SUPFAM" id="SSF103473">
    <property type="entry name" value="MFS general substrate transporter"/>
    <property type="match status" value="1"/>
</dbReference>
<feature type="transmembrane region" description="Helical" evidence="6">
    <location>
        <begin position="193"/>
        <end position="213"/>
    </location>
</feature>
<dbReference type="Gene3D" id="1.20.1250.20">
    <property type="entry name" value="MFS general substrate transporter like domains"/>
    <property type="match status" value="2"/>
</dbReference>
<dbReference type="PANTHER" id="PTHR12778:SF10">
    <property type="entry name" value="MAJOR FACILITATOR SUPERFAMILY DOMAIN-CONTAINING PROTEIN 3"/>
    <property type="match status" value="1"/>
</dbReference>
<feature type="domain" description="Major facilitator superfamily (MFS) profile" evidence="7">
    <location>
        <begin position="20"/>
        <end position="453"/>
    </location>
</feature>
<keyword evidence="5 6" id="KW-0472">Membrane</keyword>
<dbReference type="InterPro" id="IPR036259">
    <property type="entry name" value="MFS_trans_sf"/>
</dbReference>
<dbReference type="AlphaFoldDB" id="A0A081FXH9"/>